<evidence type="ECO:0000313" key="2">
    <source>
        <dbReference type="Proteomes" id="UP000195089"/>
    </source>
</evidence>
<sequence length="112" mass="12421">MFRNPFNPNNTATPDSFDQMDTIDMTGISEVNNPFTSANPDVTDTSNVDYAGDHFVEPHFVSSYDRQNGTHVEGYWRDGDGNTDIDATTENGGGYIQTNPDGILENNFSFWG</sequence>
<name>A0A243BGY0_BACTU</name>
<protein>
    <submittedName>
        <fullName evidence="1">Uncharacterized protein</fullName>
    </submittedName>
</protein>
<dbReference type="RefSeq" id="WP_088119385.1">
    <property type="nucleotide sequence ID" value="NZ_NFDL01000041.1"/>
</dbReference>
<evidence type="ECO:0000313" key="1">
    <source>
        <dbReference type="EMBL" id="OTY45650.1"/>
    </source>
</evidence>
<proteinExistence type="predicted"/>
<dbReference type="Proteomes" id="UP000195089">
    <property type="component" value="Unassembled WGS sequence"/>
</dbReference>
<accession>A0A243BGY0</accession>
<gene>
    <name evidence="1" type="ORF">BK742_11155</name>
</gene>
<organism evidence="1 2">
    <name type="scientific">Bacillus thuringiensis serovar pingluonsis</name>
    <dbReference type="NCBI Taxonomy" id="180881"/>
    <lineage>
        <taxon>Bacteria</taxon>
        <taxon>Bacillati</taxon>
        <taxon>Bacillota</taxon>
        <taxon>Bacilli</taxon>
        <taxon>Bacillales</taxon>
        <taxon>Bacillaceae</taxon>
        <taxon>Bacillus</taxon>
        <taxon>Bacillus cereus group</taxon>
    </lineage>
</organism>
<comment type="caution">
    <text evidence="1">The sequence shown here is derived from an EMBL/GenBank/DDBJ whole genome shotgun (WGS) entry which is preliminary data.</text>
</comment>
<dbReference type="EMBL" id="NFDL01000041">
    <property type="protein sequence ID" value="OTY45650.1"/>
    <property type="molecule type" value="Genomic_DNA"/>
</dbReference>
<dbReference type="AlphaFoldDB" id="A0A243BGY0"/>
<reference evidence="1 2" key="1">
    <citation type="submission" date="2016-10" db="EMBL/GenBank/DDBJ databases">
        <title>Comparative genomics of Bacillus thuringiensis reveals a path to pathogens against multiple invertebrate hosts.</title>
        <authorList>
            <person name="Zheng J."/>
            <person name="Gao Q."/>
            <person name="Liu H."/>
            <person name="Peng D."/>
            <person name="Ruan L."/>
            <person name="Sun M."/>
        </authorList>
    </citation>
    <scope>NUCLEOTIDE SEQUENCE [LARGE SCALE GENOMIC DNA]</scope>
    <source>
        <strain evidence="1">BGSC 4BX1</strain>
    </source>
</reference>